<dbReference type="PANTHER" id="PTHR23502">
    <property type="entry name" value="MAJOR FACILITATOR SUPERFAMILY"/>
    <property type="match status" value="1"/>
</dbReference>
<dbReference type="PANTHER" id="PTHR23502:SF30">
    <property type="entry name" value="TRANSPORTER, PUTATIVE (AFU_ORTHOLOGUE AFUA_8G04702)-RELATED"/>
    <property type="match status" value="1"/>
</dbReference>
<protein>
    <recommendedName>
        <fullName evidence="8">Major facilitator superfamily (MFS) profile domain-containing protein</fullName>
    </recommendedName>
</protein>
<evidence type="ECO:0000256" key="1">
    <source>
        <dbReference type="ARBA" id="ARBA00004141"/>
    </source>
</evidence>
<gene>
    <name evidence="6" type="ORF">PACTADRAFT_39443</name>
</gene>
<name>A0A1E4U041_PACTA</name>
<dbReference type="InterPro" id="IPR011701">
    <property type="entry name" value="MFS"/>
</dbReference>
<evidence type="ECO:0000256" key="3">
    <source>
        <dbReference type="ARBA" id="ARBA00022989"/>
    </source>
</evidence>
<dbReference type="OrthoDB" id="5215911at2759"/>
<dbReference type="Gene3D" id="1.20.1250.20">
    <property type="entry name" value="MFS general substrate transporter like domains"/>
    <property type="match status" value="1"/>
</dbReference>
<proteinExistence type="predicted"/>
<evidence type="ECO:0000313" key="7">
    <source>
        <dbReference type="Proteomes" id="UP000094236"/>
    </source>
</evidence>
<dbReference type="SUPFAM" id="SSF103473">
    <property type="entry name" value="MFS general substrate transporter"/>
    <property type="match status" value="1"/>
</dbReference>
<keyword evidence="4 5" id="KW-0472">Membrane</keyword>
<feature type="transmembrane region" description="Helical" evidence="5">
    <location>
        <begin position="405"/>
        <end position="424"/>
    </location>
</feature>
<sequence>MSTAEPEVNHEIKVPGTIHLVDLEGTLDIRHEEGDDIVLVPQPTDDPDDPLNWSKPRKMKLAFCLMLAVFSADILSTALSAVLLVIEADTGISLTDLNTGVGIQYLFFGWSNLIWQPLGLTFGRRPIILFCGLACMLCTIWSAYVTSAGEWYINRLLVGTFYGPIETLIEVCISDVFFAHERGGWIAWYCWTLFNIPFLSGIVAGFISDRYGWQWIQFIASIIASGCLIILFFCLEETMYYRDPILELDHVEEITQDVLPKLSEKSNTKVNVENVNSDETPNTATYTRKTFAQKLKLWGARDKRQKNVFFQSMWMPFYLVKYPSILFAGLTVGAVLSWFNVVNATIASVLGDPPYNFSADIVGVFFICPAIGISLGSYFSGKIADQYTVRQARKSEGYREPESRLFISIIPMIIHPFGCFLYGIGAAKGIHWIGLAFGLGMICSTFPMGSAIAINYIIDCYKEVSGDGLVTMILIRNSMGFGFSYAVTPWLEKVGVQNLYIAIGFLGMFFWGLSFAMIAVGKKFREKTAQSYWDLIDKYGFKAH</sequence>
<reference evidence="7" key="1">
    <citation type="submission" date="2016-05" db="EMBL/GenBank/DDBJ databases">
        <title>Comparative genomics of biotechnologically important yeasts.</title>
        <authorList>
            <consortium name="DOE Joint Genome Institute"/>
            <person name="Riley R."/>
            <person name="Haridas S."/>
            <person name="Wolfe K.H."/>
            <person name="Lopes M.R."/>
            <person name="Hittinger C.T."/>
            <person name="Goker M."/>
            <person name="Salamov A."/>
            <person name="Wisecaver J."/>
            <person name="Long T.M."/>
            <person name="Aerts A.L."/>
            <person name="Barry K."/>
            <person name="Choi C."/>
            <person name="Clum A."/>
            <person name="Coughlan A.Y."/>
            <person name="Deshpande S."/>
            <person name="Douglass A.P."/>
            <person name="Hanson S.J."/>
            <person name="Klenk H.-P."/>
            <person name="Labutti K."/>
            <person name="Lapidus A."/>
            <person name="Lindquist E."/>
            <person name="Lipzen A."/>
            <person name="Meier-Kolthoff J.P."/>
            <person name="Ohm R.A."/>
            <person name="Otillar R.P."/>
            <person name="Pangilinan J."/>
            <person name="Peng Y."/>
            <person name="Rokas A."/>
            <person name="Rosa C.A."/>
            <person name="Scheuner C."/>
            <person name="Sibirny A.A."/>
            <person name="Slot J.C."/>
            <person name="Stielow J.B."/>
            <person name="Sun H."/>
            <person name="Kurtzman C.P."/>
            <person name="Blackwell M."/>
            <person name="Grigoriev I.V."/>
            <person name="Jeffries T.W."/>
        </authorList>
    </citation>
    <scope>NUCLEOTIDE SEQUENCE [LARGE SCALE GENOMIC DNA]</scope>
    <source>
        <strain evidence="7">NRRL Y-2460</strain>
    </source>
</reference>
<keyword evidence="3 5" id="KW-1133">Transmembrane helix</keyword>
<feature type="transmembrane region" description="Helical" evidence="5">
    <location>
        <begin position="430"/>
        <end position="457"/>
    </location>
</feature>
<dbReference type="InterPro" id="IPR036259">
    <property type="entry name" value="MFS_trans_sf"/>
</dbReference>
<feature type="transmembrane region" description="Helical" evidence="5">
    <location>
        <begin position="361"/>
        <end position="384"/>
    </location>
</feature>
<feature type="transmembrane region" description="Helical" evidence="5">
    <location>
        <begin position="319"/>
        <end position="341"/>
    </location>
</feature>
<dbReference type="GO" id="GO:0022857">
    <property type="term" value="F:transmembrane transporter activity"/>
    <property type="evidence" value="ECO:0007669"/>
    <property type="project" value="InterPro"/>
</dbReference>
<feature type="transmembrane region" description="Helical" evidence="5">
    <location>
        <begin position="213"/>
        <end position="235"/>
    </location>
</feature>
<evidence type="ECO:0000256" key="4">
    <source>
        <dbReference type="ARBA" id="ARBA00023136"/>
    </source>
</evidence>
<organism evidence="6 7">
    <name type="scientific">Pachysolen tannophilus NRRL Y-2460</name>
    <dbReference type="NCBI Taxonomy" id="669874"/>
    <lineage>
        <taxon>Eukaryota</taxon>
        <taxon>Fungi</taxon>
        <taxon>Dikarya</taxon>
        <taxon>Ascomycota</taxon>
        <taxon>Saccharomycotina</taxon>
        <taxon>Pichiomycetes</taxon>
        <taxon>Pachysolenaceae</taxon>
        <taxon>Pachysolen</taxon>
    </lineage>
</organism>
<dbReference type="STRING" id="669874.A0A1E4U041"/>
<dbReference type="AlphaFoldDB" id="A0A1E4U041"/>
<feature type="transmembrane region" description="Helical" evidence="5">
    <location>
        <begin position="156"/>
        <end position="179"/>
    </location>
</feature>
<dbReference type="Proteomes" id="UP000094236">
    <property type="component" value="Unassembled WGS sequence"/>
</dbReference>
<dbReference type="EMBL" id="KV454012">
    <property type="protein sequence ID" value="ODV97366.1"/>
    <property type="molecule type" value="Genomic_DNA"/>
</dbReference>
<dbReference type="GO" id="GO:0005886">
    <property type="term" value="C:plasma membrane"/>
    <property type="evidence" value="ECO:0007669"/>
    <property type="project" value="TreeGrafter"/>
</dbReference>
<feature type="transmembrane region" description="Helical" evidence="5">
    <location>
        <begin position="61"/>
        <end position="85"/>
    </location>
</feature>
<feature type="transmembrane region" description="Helical" evidence="5">
    <location>
        <begin position="186"/>
        <end position="207"/>
    </location>
</feature>
<keyword evidence="7" id="KW-1185">Reference proteome</keyword>
<feature type="transmembrane region" description="Helical" evidence="5">
    <location>
        <begin position="469"/>
        <end position="487"/>
    </location>
</feature>
<keyword evidence="2 5" id="KW-0812">Transmembrane</keyword>
<feature type="transmembrane region" description="Helical" evidence="5">
    <location>
        <begin position="97"/>
        <end position="115"/>
    </location>
</feature>
<evidence type="ECO:0000256" key="5">
    <source>
        <dbReference type="SAM" id="Phobius"/>
    </source>
</evidence>
<accession>A0A1E4U041</accession>
<feature type="transmembrane region" description="Helical" evidence="5">
    <location>
        <begin position="499"/>
        <end position="520"/>
    </location>
</feature>
<comment type="subcellular location">
    <subcellularLocation>
        <location evidence="1">Membrane</location>
        <topology evidence="1">Multi-pass membrane protein</topology>
    </subcellularLocation>
</comment>
<dbReference type="Pfam" id="PF07690">
    <property type="entry name" value="MFS_1"/>
    <property type="match status" value="1"/>
</dbReference>
<evidence type="ECO:0000256" key="2">
    <source>
        <dbReference type="ARBA" id="ARBA00022692"/>
    </source>
</evidence>
<feature type="transmembrane region" description="Helical" evidence="5">
    <location>
        <begin position="127"/>
        <end position="144"/>
    </location>
</feature>
<evidence type="ECO:0000313" key="6">
    <source>
        <dbReference type="EMBL" id="ODV97366.1"/>
    </source>
</evidence>
<evidence type="ECO:0008006" key="8">
    <source>
        <dbReference type="Google" id="ProtNLM"/>
    </source>
</evidence>